<accession>A0A645JCJ2</accession>
<dbReference type="EMBL" id="VSSQ01136491">
    <property type="protein sequence ID" value="MPN60780.1"/>
    <property type="molecule type" value="Genomic_DNA"/>
</dbReference>
<dbReference type="SUPFAM" id="SSF103039">
    <property type="entry name" value="CheC-like"/>
    <property type="match status" value="1"/>
</dbReference>
<name>A0A645JCJ2_9ZZZZ</name>
<dbReference type="Gene3D" id="3.40.1550.10">
    <property type="entry name" value="CheC-like"/>
    <property type="match status" value="1"/>
</dbReference>
<proteinExistence type="predicted"/>
<dbReference type="GO" id="GO:0006935">
    <property type="term" value="P:chemotaxis"/>
    <property type="evidence" value="ECO:0007669"/>
    <property type="project" value="UniProtKB-KW"/>
</dbReference>
<dbReference type="AlphaFoldDB" id="A0A645JCJ2"/>
<comment type="caution">
    <text evidence="2">The sequence shown here is derived from an EMBL/GenBank/DDBJ whole genome shotgun (WGS) entry which is preliminary data.</text>
</comment>
<gene>
    <name evidence="2" type="ORF">SDC9_208512</name>
</gene>
<dbReference type="InterPro" id="IPR028976">
    <property type="entry name" value="CheC-like_sf"/>
</dbReference>
<organism evidence="2">
    <name type="scientific">bioreactor metagenome</name>
    <dbReference type="NCBI Taxonomy" id="1076179"/>
    <lineage>
        <taxon>unclassified sequences</taxon>
        <taxon>metagenomes</taxon>
        <taxon>ecological metagenomes</taxon>
    </lineage>
</organism>
<sequence length="115" mass="13031">MNQEIDNCGGEINFTDIDFDVIKEIGNIVLNSIMGEIGNFLDVSLNYSLPQVEIFDRKSFKSGIENTGWSCIIMLYISFTIDGTEVRGAIIINLTLNSLNELLRIIDKMEEDLYE</sequence>
<evidence type="ECO:0008006" key="3">
    <source>
        <dbReference type="Google" id="ProtNLM"/>
    </source>
</evidence>
<protein>
    <recommendedName>
        <fullName evidence="3">CheC-like protein domain-containing protein</fullName>
    </recommendedName>
</protein>
<evidence type="ECO:0000256" key="1">
    <source>
        <dbReference type="ARBA" id="ARBA00022500"/>
    </source>
</evidence>
<evidence type="ECO:0000313" key="2">
    <source>
        <dbReference type="EMBL" id="MPN60780.1"/>
    </source>
</evidence>
<reference evidence="2" key="1">
    <citation type="submission" date="2019-08" db="EMBL/GenBank/DDBJ databases">
        <authorList>
            <person name="Kucharzyk K."/>
            <person name="Murdoch R.W."/>
            <person name="Higgins S."/>
            <person name="Loffler F."/>
        </authorList>
    </citation>
    <scope>NUCLEOTIDE SEQUENCE</scope>
</reference>
<keyword evidence="1" id="KW-0145">Chemotaxis</keyword>